<evidence type="ECO:0000256" key="11">
    <source>
        <dbReference type="ARBA" id="ARBA00023253"/>
    </source>
</evidence>
<name>A0A834WXD7_9FABA</name>
<keyword evidence="12" id="KW-0119">Carbohydrate metabolism</keyword>
<keyword evidence="8 14" id="KW-1133">Transmembrane helix</keyword>
<gene>
    <name evidence="15" type="ORF">G2W53_009016</name>
</gene>
<evidence type="ECO:0000256" key="2">
    <source>
        <dbReference type="ARBA" id="ARBA00004881"/>
    </source>
</evidence>
<evidence type="ECO:0000313" key="15">
    <source>
        <dbReference type="EMBL" id="KAF7834157.1"/>
    </source>
</evidence>
<evidence type="ECO:0000313" key="16">
    <source>
        <dbReference type="Proteomes" id="UP000634136"/>
    </source>
</evidence>
<feature type="transmembrane region" description="Helical" evidence="14">
    <location>
        <begin position="27"/>
        <end position="46"/>
    </location>
</feature>
<comment type="caution">
    <text evidence="15">The sequence shown here is derived from an EMBL/GenBank/DDBJ whole genome shotgun (WGS) entry which is preliminary data.</text>
</comment>
<organism evidence="15 16">
    <name type="scientific">Senna tora</name>
    <dbReference type="NCBI Taxonomy" id="362788"/>
    <lineage>
        <taxon>Eukaryota</taxon>
        <taxon>Viridiplantae</taxon>
        <taxon>Streptophyta</taxon>
        <taxon>Embryophyta</taxon>
        <taxon>Tracheophyta</taxon>
        <taxon>Spermatophyta</taxon>
        <taxon>Magnoliopsida</taxon>
        <taxon>eudicotyledons</taxon>
        <taxon>Gunneridae</taxon>
        <taxon>Pentapetalae</taxon>
        <taxon>rosids</taxon>
        <taxon>fabids</taxon>
        <taxon>Fabales</taxon>
        <taxon>Fabaceae</taxon>
        <taxon>Caesalpinioideae</taxon>
        <taxon>Cassia clade</taxon>
        <taxon>Senna</taxon>
    </lineage>
</organism>
<dbReference type="GO" id="GO:0005634">
    <property type="term" value="C:nucleus"/>
    <property type="evidence" value="ECO:0007669"/>
    <property type="project" value="TreeGrafter"/>
</dbReference>
<evidence type="ECO:0000256" key="8">
    <source>
        <dbReference type="ARBA" id="ARBA00022989"/>
    </source>
</evidence>
<dbReference type="GO" id="GO:0005737">
    <property type="term" value="C:cytoplasm"/>
    <property type="evidence" value="ECO:0007669"/>
    <property type="project" value="TreeGrafter"/>
</dbReference>
<dbReference type="GO" id="GO:0006004">
    <property type="term" value="P:fucose metabolic process"/>
    <property type="evidence" value="ECO:0007669"/>
    <property type="project" value="UniProtKB-KW"/>
</dbReference>
<keyword evidence="10" id="KW-0325">Glycoprotein</keyword>
<dbReference type="GO" id="GO:0016020">
    <property type="term" value="C:membrane"/>
    <property type="evidence" value="ECO:0007669"/>
    <property type="project" value="UniProtKB-SubCell"/>
</dbReference>
<dbReference type="Pfam" id="PF10250">
    <property type="entry name" value="O-FucT"/>
    <property type="match status" value="1"/>
</dbReference>
<keyword evidence="5 15" id="KW-0808">Transferase</keyword>
<dbReference type="AlphaFoldDB" id="A0A834WXD7"/>
<evidence type="ECO:0000256" key="10">
    <source>
        <dbReference type="ARBA" id="ARBA00023180"/>
    </source>
</evidence>
<dbReference type="CDD" id="cd11299">
    <property type="entry name" value="O-FucT_plant"/>
    <property type="match status" value="1"/>
</dbReference>
<dbReference type="InterPro" id="IPR024709">
    <property type="entry name" value="FucosylTrfase_pln"/>
</dbReference>
<comment type="subcellular location">
    <subcellularLocation>
        <location evidence="1">Membrane</location>
        <topology evidence="1">Single-pass type II membrane protein</topology>
    </subcellularLocation>
</comment>
<keyword evidence="11" id="KW-0294">Fucose metabolism</keyword>
<evidence type="ECO:0000256" key="3">
    <source>
        <dbReference type="ARBA" id="ARBA00007737"/>
    </source>
</evidence>
<evidence type="ECO:0000256" key="5">
    <source>
        <dbReference type="ARBA" id="ARBA00022679"/>
    </source>
</evidence>
<evidence type="ECO:0000256" key="4">
    <source>
        <dbReference type="ARBA" id="ARBA00022676"/>
    </source>
</evidence>
<keyword evidence="16" id="KW-1185">Reference proteome</keyword>
<keyword evidence="7" id="KW-0735">Signal-anchor</keyword>
<dbReference type="Proteomes" id="UP000634136">
    <property type="component" value="Unassembled WGS sequence"/>
</dbReference>
<dbReference type="InterPro" id="IPR019378">
    <property type="entry name" value="GDP-Fuc_O-FucTrfase"/>
</dbReference>
<dbReference type="PANTHER" id="PTHR31741">
    <property type="entry name" value="OS02G0726500 PROTEIN-RELATED"/>
    <property type="match status" value="1"/>
</dbReference>
<evidence type="ECO:0000256" key="9">
    <source>
        <dbReference type="ARBA" id="ARBA00023136"/>
    </source>
</evidence>
<evidence type="ECO:0000256" key="7">
    <source>
        <dbReference type="ARBA" id="ARBA00022968"/>
    </source>
</evidence>
<dbReference type="PIRSF" id="PIRSF009360">
    <property type="entry name" value="UCP009360"/>
    <property type="match status" value="1"/>
</dbReference>
<comment type="similarity">
    <text evidence="3">Belongs to the glycosyltransferase GT106 family.</text>
</comment>
<keyword evidence="6 14" id="KW-0812">Transmembrane</keyword>
<keyword evidence="9 14" id="KW-0472">Membrane</keyword>
<reference evidence="15" key="1">
    <citation type="submission" date="2020-09" db="EMBL/GenBank/DDBJ databases">
        <title>Genome-Enabled Discovery of Anthraquinone Biosynthesis in Senna tora.</title>
        <authorList>
            <person name="Kang S.-H."/>
            <person name="Pandey R.P."/>
            <person name="Lee C.-M."/>
            <person name="Sim J.-S."/>
            <person name="Jeong J.-T."/>
            <person name="Choi B.-S."/>
            <person name="Jung M."/>
            <person name="Ginzburg D."/>
            <person name="Zhao K."/>
            <person name="Won S.Y."/>
            <person name="Oh T.-J."/>
            <person name="Yu Y."/>
            <person name="Kim N.-H."/>
            <person name="Lee O.R."/>
            <person name="Lee T.-H."/>
            <person name="Bashyal P."/>
            <person name="Kim T.-S."/>
            <person name="Lee W.-H."/>
            <person name="Kawkins C."/>
            <person name="Kim C.-K."/>
            <person name="Kim J.S."/>
            <person name="Ahn B.O."/>
            <person name="Rhee S.Y."/>
            <person name="Sohng J.K."/>
        </authorList>
    </citation>
    <scope>NUCLEOTIDE SEQUENCE</scope>
    <source>
        <tissue evidence="15">Leaf</tissue>
    </source>
</reference>
<sequence length="664" mass="75282">MVNRGSYNSTNHLAPRIRPRKLSPTTITLYIAFLFTFSVFVFLVYLRNIIENESQHLLSVGSRSDQVPKLHVHADQHWDSPFSHGFHPCVKPTAKYKGAQGFDRYLTVKCNGGLNQMRTGISDMVAVAHIMNATLVIPQLDKRSFWQDSSVFSDIFDELHFIDSLKGDVRIVKELPKNLEAVPRARKHFTSWSSVGYYEEMTRLWNEYQGDLTEKDIENSSFTILYSHYNIKRGGGGEEIGKKDRPQKLHRLDLNNDVSEFDPMLKMLPNKFSSVLSEKFTSDVIHVAKSDSRLANNDLPLDVQRLRCRTLYHALRFSPPIENLGKRLVERLRSRGGRYIALHLRYEKDMLSFTGCTYGLTDAESEELRIMRENTNHWKVKKINATEQRIGGFCPLTPKEVGIFLQALGFPLSTQIYIAAGEIYGGNTHLSELSARFPDLVFKESLATPEELKAFSNHASQTAALDYIISVESDLFVPSHSGNMARAVEGHRRFLGHRKTINPDRKGLVEIFDKLEAGELEEGPSLSNLVQQMHKNRQGAPRKRLGSQAGVKGRARFRTEESFYENPYPECICGSRKKLEIREDSKFLKKFLCLQSPTSISQIEVIQGKESLAIVCYKLYGIPPPQVDGGDDLNWYNALFISNTPGEAGPPRNLCGLKNTASYP</sequence>
<dbReference type="EMBL" id="JAAIUW010000004">
    <property type="protein sequence ID" value="KAF7834157.1"/>
    <property type="molecule type" value="Genomic_DNA"/>
</dbReference>
<evidence type="ECO:0000256" key="12">
    <source>
        <dbReference type="ARBA" id="ARBA00023277"/>
    </source>
</evidence>
<evidence type="ECO:0000256" key="14">
    <source>
        <dbReference type="SAM" id="Phobius"/>
    </source>
</evidence>
<proteinExistence type="inferred from homology"/>
<protein>
    <recommendedName>
        <fullName evidence="13">O-fucosyltransferase family protein</fullName>
    </recommendedName>
</protein>
<comment type="pathway">
    <text evidence="2">Glycan metabolism.</text>
</comment>
<evidence type="ECO:0000256" key="13">
    <source>
        <dbReference type="ARBA" id="ARBA00030350"/>
    </source>
</evidence>
<evidence type="ECO:0000256" key="6">
    <source>
        <dbReference type="ARBA" id="ARBA00022692"/>
    </source>
</evidence>
<evidence type="ECO:0000256" key="1">
    <source>
        <dbReference type="ARBA" id="ARBA00004606"/>
    </source>
</evidence>
<dbReference type="GO" id="GO:0016757">
    <property type="term" value="F:glycosyltransferase activity"/>
    <property type="evidence" value="ECO:0007669"/>
    <property type="project" value="UniProtKB-KW"/>
</dbReference>
<dbReference type="OrthoDB" id="2012966at2759"/>
<dbReference type="PANTHER" id="PTHR31741:SF15">
    <property type="entry name" value="O-FUCOSYLTRANSFERASE 38"/>
    <property type="match status" value="1"/>
</dbReference>
<accession>A0A834WXD7</accession>
<keyword evidence="4 15" id="KW-0328">Glycosyltransferase</keyword>